<dbReference type="Proteomes" id="UP000590811">
    <property type="component" value="Unassembled WGS sequence"/>
</dbReference>
<dbReference type="RefSeq" id="WP_184510458.1">
    <property type="nucleotide sequence ID" value="NZ_JACHVT010000005.1"/>
</dbReference>
<dbReference type="InterPro" id="IPR006280">
    <property type="entry name" value="SoxG_het"/>
</dbReference>
<feature type="region of interest" description="Disordered" evidence="1">
    <location>
        <begin position="1"/>
        <end position="38"/>
    </location>
</feature>
<dbReference type="InterPro" id="IPR027266">
    <property type="entry name" value="TrmE/GcvT-like"/>
</dbReference>
<dbReference type="AlphaFoldDB" id="A0A839PVD5"/>
<dbReference type="GO" id="GO:1901053">
    <property type="term" value="P:sarcosine catabolic process"/>
    <property type="evidence" value="ECO:0007669"/>
    <property type="project" value="InterPro"/>
</dbReference>
<dbReference type="NCBIfam" id="TIGR01375">
    <property type="entry name" value="soxG"/>
    <property type="match status" value="1"/>
</dbReference>
<organism evidence="2 3">
    <name type="scientific">Terracoccus luteus</name>
    <dbReference type="NCBI Taxonomy" id="53356"/>
    <lineage>
        <taxon>Bacteria</taxon>
        <taxon>Bacillati</taxon>
        <taxon>Actinomycetota</taxon>
        <taxon>Actinomycetes</taxon>
        <taxon>Micrococcales</taxon>
        <taxon>Intrasporangiaceae</taxon>
        <taxon>Terracoccus</taxon>
    </lineage>
</organism>
<dbReference type="InterPro" id="IPR007375">
    <property type="entry name" value="SoxG"/>
</dbReference>
<gene>
    <name evidence="2" type="ORF">FHW14_002412</name>
</gene>
<feature type="compositionally biased region" description="Low complexity" evidence="1">
    <location>
        <begin position="1"/>
        <end position="12"/>
    </location>
</feature>
<feature type="compositionally biased region" description="Low complexity" evidence="1">
    <location>
        <begin position="20"/>
        <end position="38"/>
    </location>
</feature>
<accession>A0A839PVD5</accession>
<evidence type="ECO:0000313" key="2">
    <source>
        <dbReference type="EMBL" id="MBB2987229.1"/>
    </source>
</evidence>
<sequence>MADTTTTLTATRPRPDTARPDAGTPGADGPDADGAGSASTVAAASARVGDPVALGAVSPAAHLTEAFTAAAVSGDRGVTLREVPFVTMVAVQVARGSDVAAGVEQALGLPLPERCGQVSAGDGASVLWFGPGEFLVVADGFAPELPPRLVAPVEGLAGAVVDVSANRTTLELSGPSARLVLEKGCPADLHPRSFPVGTAILTRVGSVNVALWRVADDTWRLLPRSSFADHLGRWLVDAMGEFGARRPGAGGSS</sequence>
<comment type="caution">
    <text evidence="2">The sequence shown here is derived from an EMBL/GenBank/DDBJ whole genome shotgun (WGS) entry which is preliminary data.</text>
</comment>
<evidence type="ECO:0000256" key="1">
    <source>
        <dbReference type="SAM" id="MobiDB-lite"/>
    </source>
</evidence>
<dbReference type="SUPFAM" id="SSF103025">
    <property type="entry name" value="Folate-binding domain"/>
    <property type="match status" value="1"/>
</dbReference>
<dbReference type="Gene3D" id="3.30.70.1520">
    <property type="entry name" value="Heterotetrameric sarcosine oxidase"/>
    <property type="match status" value="1"/>
</dbReference>
<dbReference type="EC" id="1.5.3.1" evidence="2"/>
<name>A0A839PVD5_9MICO</name>
<protein>
    <submittedName>
        <fullName evidence="2">Sarcosine oxidase subunit gamma</fullName>
        <ecNumber evidence="2">1.5.3.1</ecNumber>
    </submittedName>
</protein>
<dbReference type="EMBL" id="JACHVT010000005">
    <property type="protein sequence ID" value="MBB2987229.1"/>
    <property type="molecule type" value="Genomic_DNA"/>
</dbReference>
<dbReference type="GO" id="GO:0008115">
    <property type="term" value="F:sarcosine oxidase activity"/>
    <property type="evidence" value="ECO:0007669"/>
    <property type="project" value="UniProtKB-EC"/>
</dbReference>
<proteinExistence type="predicted"/>
<dbReference type="Pfam" id="PF04268">
    <property type="entry name" value="SoxG"/>
    <property type="match status" value="1"/>
</dbReference>
<keyword evidence="2" id="KW-0560">Oxidoreductase</keyword>
<reference evidence="2 3" key="1">
    <citation type="submission" date="2020-08" db="EMBL/GenBank/DDBJ databases">
        <title>Genomic Encyclopedia of Type Strains, Phase IV (KMG-V): Genome sequencing to study the core and pangenomes of soil and plant-associated prokaryotes.</title>
        <authorList>
            <person name="Whitman W."/>
        </authorList>
    </citation>
    <scope>NUCLEOTIDE SEQUENCE [LARGE SCALE GENOMIC DNA]</scope>
    <source>
        <strain evidence="2 3">B3ACCR2</strain>
    </source>
</reference>
<dbReference type="Gene3D" id="3.30.1360.120">
    <property type="entry name" value="Probable tRNA modification gtpase trme, domain 1"/>
    <property type="match status" value="1"/>
</dbReference>
<evidence type="ECO:0000313" key="3">
    <source>
        <dbReference type="Proteomes" id="UP000590811"/>
    </source>
</evidence>